<dbReference type="InterPro" id="IPR043917">
    <property type="entry name" value="DUF5753"/>
</dbReference>
<dbReference type="EMBL" id="AEJB01000314">
    <property type="protein sequence ID" value="ELP67051.1"/>
    <property type="molecule type" value="Genomic_DNA"/>
</dbReference>
<dbReference type="AlphaFoldDB" id="L7F7N1"/>
<keyword evidence="4" id="KW-1185">Reference proteome</keyword>
<dbReference type="PATRIC" id="fig|698760.3.peg.4189"/>
<dbReference type="Proteomes" id="UP000010931">
    <property type="component" value="Unassembled WGS sequence"/>
</dbReference>
<dbReference type="GO" id="GO:0003677">
    <property type="term" value="F:DNA binding"/>
    <property type="evidence" value="ECO:0007669"/>
    <property type="project" value="InterPro"/>
</dbReference>
<name>L7F7N1_STRT8</name>
<evidence type="ECO:0000313" key="3">
    <source>
        <dbReference type="EMBL" id="ELP67051.1"/>
    </source>
</evidence>
<evidence type="ECO:0000259" key="2">
    <source>
        <dbReference type="PROSITE" id="PS50943"/>
    </source>
</evidence>
<dbReference type="CDD" id="cd00093">
    <property type="entry name" value="HTH_XRE"/>
    <property type="match status" value="1"/>
</dbReference>
<dbReference type="Pfam" id="PF13560">
    <property type="entry name" value="HTH_31"/>
    <property type="match status" value="1"/>
</dbReference>
<evidence type="ECO:0000313" key="4">
    <source>
        <dbReference type="Proteomes" id="UP000010931"/>
    </source>
</evidence>
<dbReference type="SMART" id="SM00530">
    <property type="entry name" value="HTH_XRE"/>
    <property type="match status" value="1"/>
</dbReference>
<feature type="domain" description="HTH cro/C1-type" evidence="2">
    <location>
        <begin position="102"/>
        <end position="156"/>
    </location>
</feature>
<proteinExistence type="predicted"/>
<dbReference type="Gene3D" id="1.10.260.40">
    <property type="entry name" value="lambda repressor-like DNA-binding domains"/>
    <property type="match status" value="1"/>
</dbReference>
<evidence type="ECO:0000256" key="1">
    <source>
        <dbReference type="SAM" id="MobiDB-lite"/>
    </source>
</evidence>
<comment type="caution">
    <text evidence="3">The sequence shown here is derived from an EMBL/GenBank/DDBJ whole genome shotgun (WGS) entry which is preliminary data.</text>
</comment>
<dbReference type="PROSITE" id="PS50943">
    <property type="entry name" value="HTH_CROC1"/>
    <property type="match status" value="1"/>
</dbReference>
<protein>
    <submittedName>
        <fullName evidence="3">Toxin-antitoxin system, antitoxin component, Xre family</fullName>
    </submittedName>
</protein>
<organism evidence="3 4">
    <name type="scientific">Streptomyces turgidiscabies (strain Car8)</name>
    <dbReference type="NCBI Taxonomy" id="698760"/>
    <lineage>
        <taxon>Bacteria</taxon>
        <taxon>Bacillati</taxon>
        <taxon>Actinomycetota</taxon>
        <taxon>Actinomycetes</taxon>
        <taxon>Kitasatosporales</taxon>
        <taxon>Streptomycetaceae</taxon>
        <taxon>Streptomyces</taxon>
    </lineage>
</organism>
<dbReference type="SUPFAM" id="SSF47413">
    <property type="entry name" value="lambda repressor-like DNA-binding domains"/>
    <property type="match status" value="1"/>
</dbReference>
<dbReference type="InterPro" id="IPR001387">
    <property type="entry name" value="Cro/C1-type_HTH"/>
</dbReference>
<gene>
    <name evidence="3" type="ORF">STRTUCAR8_04307</name>
</gene>
<dbReference type="InterPro" id="IPR010982">
    <property type="entry name" value="Lambda_DNA-bd_dom_sf"/>
</dbReference>
<dbReference type="STRING" id="85558.T45_04271"/>
<reference evidence="3 4" key="1">
    <citation type="journal article" date="2011" name="Plasmid">
        <title>Streptomyces turgidiscabies Car8 contains a modular pathogenicity island that shares virulence genes with other actinobacterial plant pathogens.</title>
        <authorList>
            <person name="Huguet-Tapia J.C."/>
            <person name="Badger J.H."/>
            <person name="Loria R."/>
            <person name="Pettis G.S."/>
        </authorList>
    </citation>
    <scope>NUCLEOTIDE SEQUENCE [LARGE SCALE GENOMIC DNA]</scope>
    <source>
        <strain evidence="3 4">Car8</strain>
    </source>
</reference>
<accession>L7F7N1</accession>
<sequence>MPEIEGPRASLACRCCNPCSAPPRSAPNRTLQSVAYLELHWNSQNGTLITRLKECIASSRAPGAHHLADPCGQQGRSDGSTRRAWNMPFGPTTRRRQLGADLRRLREVKGMTLEEAGTRVGISKATLSRYETKEGTVKWPTVDALCREYEASDEERLALVELAKGARIQGWWRSLADPIPESMNLMLTLEDEVLREDHYACMYIPGLLQTRSYAEAVHRASEVECAEREVQHMVDIRMKRQELLDRDEPPHIWCVIDEAAMRRNVGGREVMREQLQHLLALGERPNITVQTLSFSTGAHAAAVGSFAILRGPTPELDVVYVDLLGGGLFMEKPQELDRYRLAFQYLSAQALDLGSSAALISRINKEL</sequence>
<dbReference type="Pfam" id="PF19054">
    <property type="entry name" value="DUF5753"/>
    <property type="match status" value="1"/>
</dbReference>
<feature type="region of interest" description="Disordered" evidence="1">
    <location>
        <begin position="62"/>
        <end position="91"/>
    </location>
</feature>